<organism evidence="2 3">
    <name type="scientific">Legionella pneumophila (strain Lens)</name>
    <dbReference type="NCBI Taxonomy" id="297245"/>
    <lineage>
        <taxon>Bacteria</taxon>
        <taxon>Pseudomonadati</taxon>
        <taxon>Pseudomonadota</taxon>
        <taxon>Gammaproteobacteria</taxon>
        <taxon>Legionellales</taxon>
        <taxon>Legionellaceae</taxon>
        <taxon>Legionella</taxon>
    </lineage>
</organism>
<dbReference type="Proteomes" id="UP000002517">
    <property type="component" value="Chromosome"/>
</dbReference>
<accession>Q5WUX2</accession>
<reference evidence="2 3" key="1">
    <citation type="journal article" date="2004" name="Nat. Genet.">
        <title>Evidence in the Legionella pneumophila genome for exploitation of host cell functions and high genome plasticity.</title>
        <authorList>
            <person name="Cazalet C."/>
            <person name="Rusniok C."/>
            <person name="Bruggemann H."/>
            <person name="Zidane N."/>
            <person name="Magnier A."/>
            <person name="Ma L."/>
            <person name="Tichit M."/>
            <person name="Jarraud S."/>
            <person name="Bouchier C."/>
            <person name="Vandenesch F."/>
            <person name="Kunst F."/>
            <person name="Etienne J."/>
            <person name="Glaser P."/>
            <person name="Buchrieser C."/>
        </authorList>
    </citation>
    <scope>NUCLEOTIDE SEQUENCE [LARGE SCALE GENOMIC DNA]</scope>
    <source>
        <strain evidence="2 3">Lens</strain>
    </source>
</reference>
<gene>
    <name evidence="2" type="ordered locus">lpl2045</name>
</gene>
<sequence>MAIEFDMSHAKLWSILNERENKRRQKRDPSDPFKEESDSYIEYFKEHLIEHLTKEYDPNAEKNQPSKIIEDSRSTTGKLSRIFDEYHFPAPNYEELKTIHQKPNGLREHMQENLNGIIPVLLNEDRTALHPKVIEAIGADNYEAILKNAQDNAQEIALQFLKAAIISYGQRMLDNTDDSNLKNKAFISIMPDLEKLASEVTLKGLPEQAKETNPLDILKMSQDLLKLLEEANTAGITIPNRSTMRDKLQTVSDLMDPNNEDYNMLPDETKISKAIVNYDKAIEGFITGVQETLATKPPKPEEVHWFKKFLRFITGNEKLLQNADEKRYDQQIKVLSEISDLNKKLDSHRQEKNTSSEPEHTYVHGNESRMTP</sequence>
<feature type="region of interest" description="Disordered" evidence="1">
    <location>
        <begin position="343"/>
        <end position="372"/>
    </location>
</feature>
<evidence type="ECO:0000256" key="1">
    <source>
        <dbReference type="SAM" id="MobiDB-lite"/>
    </source>
</evidence>
<dbReference type="AlphaFoldDB" id="Q5WUX2"/>
<evidence type="ECO:0000313" key="3">
    <source>
        <dbReference type="Proteomes" id="UP000002517"/>
    </source>
</evidence>
<dbReference type="RefSeq" id="WP_011216025.1">
    <property type="nucleotide sequence ID" value="NC_006369.1"/>
</dbReference>
<name>Q5WUX2_LEGPL</name>
<proteinExistence type="predicted"/>
<dbReference type="HOGENOM" id="CLU_682952_0_0_6"/>
<feature type="compositionally biased region" description="Basic and acidic residues" evidence="1">
    <location>
        <begin position="343"/>
        <end position="362"/>
    </location>
</feature>
<evidence type="ECO:0000313" key="2">
    <source>
        <dbReference type="EMBL" id="CAH16285.1"/>
    </source>
</evidence>
<dbReference type="LegioList" id="lpl2045"/>
<protein>
    <submittedName>
        <fullName evidence="2">Uncharacterized protein</fullName>
    </submittedName>
</protein>
<dbReference type="EMBL" id="CR628337">
    <property type="protein sequence ID" value="CAH16285.1"/>
    <property type="molecule type" value="Genomic_DNA"/>
</dbReference>
<dbReference type="KEGG" id="lpf:lpl2045"/>